<evidence type="ECO:0000256" key="2">
    <source>
        <dbReference type="ARBA" id="ARBA00022448"/>
    </source>
</evidence>
<keyword evidence="2" id="KW-0813">Transport</keyword>
<evidence type="ECO:0000256" key="1">
    <source>
        <dbReference type="ARBA" id="ARBA00005901"/>
    </source>
</evidence>
<dbReference type="SUPFAM" id="SSF160527">
    <property type="entry name" value="V-type ATPase subunit E-like"/>
    <property type="match status" value="1"/>
</dbReference>
<keyword evidence="5" id="KW-1185">Reference proteome</keyword>
<comment type="similarity">
    <text evidence="1">Belongs to the V-ATPase E subunit family.</text>
</comment>
<dbReference type="Gene3D" id="6.10.250.1620">
    <property type="match status" value="1"/>
</dbReference>
<dbReference type="HAMAP" id="MF_00311">
    <property type="entry name" value="ATP_synth_E_arch"/>
    <property type="match status" value="1"/>
</dbReference>
<comment type="caution">
    <text evidence="4">The sequence shown here is derived from an EMBL/GenBank/DDBJ whole genome shotgun (WGS) entry which is preliminary data.</text>
</comment>
<dbReference type="EMBL" id="JALJOU010000003">
    <property type="protein sequence ID" value="KAK9845474.1"/>
    <property type="molecule type" value="Genomic_DNA"/>
</dbReference>
<accession>A0AAW1SGL7</accession>
<dbReference type="Gene3D" id="3.30.2320.30">
    <property type="entry name" value="ATP synthase, E subunit, C-terminal"/>
    <property type="match status" value="1"/>
</dbReference>
<name>A0AAW1SGL7_9CHLO</name>
<evidence type="ECO:0000313" key="5">
    <source>
        <dbReference type="Proteomes" id="UP001445335"/>
    </source>
</evidence>
<dbReference type="Pfam" id="PF01991">
    <property type="entry name" value="vATP-synt_E"/>
    <property type="match status" value="1"/>
</dbReference>
<dbReference type="Proteomes" id="UP001445335">
    <property type="component" value="Unassembled WGS sequence"/>
</dbReference>
<dbReference type="InterPro" id="IPR038495">
    <property type="entry name" value="ATPase_E_C"/>
</dbReference>
<reference evidence="4 5" key="1">
    <citation type="journal article" date="2024" name="Nat. Commun.">
        <title>Phylogenomics reveals the evolutionary origins of lichenization in chlorophyte algae.</title>
        <authorList>
            <person name="Puginier C."/>
            <person name="Libourel C."/>
            <person name="Otte J."/>
            <person name="Skaloud P."/>
            <person name="Haon M."/>
            <person name="Grisel S."/>
            <person name="Petersen M."/>
            <person name="Berrin J.G."/>
            <person name="Delaux P.M."/>
            <person name="Dal Grande F."/>
            <person name="Keller J."/>
        </authorList>
    </citation>
    <scope>NUCLEOTIDE SEQUENCE [LARGE SCALE GENOMIC DNA]</scope>
    <source>
        <strain evidence="4 5">SAG 245.80</strain>
    </source>
</reference>
<dbReference type="PANTHER" id="PTHR45715">
    <property type="entry name" value="ATPASE H+-TRANSPORTING V1 SUBUNIT E1A-RELATED"/>
    <property type="match status" value="1"/>
</dbReference>
<gene>
    <name evidence="4" type="ORF">WJX81_007411</name>
</gene>
<keyword evidence="3" id="KW-0406">Ion transport</keyword>
<proteinExistence type="inferred from homology"/>
<evidence type="ECO:0008006" key="6">
    <source>
        <dbReference type="Google" id="ProtNLM"/>
    </source>
</evidence>
<dbReference type="GO" id="GO:0033178">
    <property type="term" value="C:proton-transporting two-sector ATPase complex, catalytic domain"/>
    <property type="evidence" value="ECO:0007669"/>
    <property type="project" value="InterPro"/>
</dbReference>
<protein>
    <recommendedName>
        <fullName evidence="6">Vacuolar ATP synthase subunit E</fullName>
    </recommendedName>
</protein>
<evidence type="ECO:0000256" key="3">
    <source>
        <dbReference type="ARBA" id="ARBA00023065"/>
    </source>
</evidence>
<dbReference type="AlphaFoldDB" id="A0AAW1SGL7"/>
<dbReference type="InterPro" id="IPR002842">
    <property type="entry name" value="ATPase_V1_Esu"/>
</dbReference>
<organism evidence="4 5">
    <name type="scientific">Elliptochloris bilobata</name>
    <dbReference type="NCBI Taxonomy" id="381761"/>
    <lineage>
        <taxon>Eukaryota</taxon>
        <taxon>Viridiplantae</taxon>
        <taxon>Chlorophyta</taxon>
        <taxon>core chlorophytes</taxon>
        <taxon>Trebouxiophyceae</taxon>
        <taxon>Trebouxiophyceae incertae sedis</taxon>
        <taxon>Elliptochloris clade</taxon>
        <taxon>Elliptochloris</taxon>
    </lineage>
</organism>
<sequence length="232" mass="25877">MNEVEVERQIDQMVRFIKQEAEEKANEIAVSAEEEFNIEKLQLLESEKTKIRKEYERREAQVEVKKKIEYSKQLNDSRIKVLQAREDAVQAIVKEAHNKLSTLTADKKAYRSLLTDLTVQALSKLKEDSATLKVREADLALLKEVAEPARSKYQQVFGKEAPSVAVDTKEFLPPAPKGSGDEEMMGSSGGVVATSASGKIVCSNTLDDRLRIAYSQNLSAVRAMLFGVTARA</sequence>
<evidence type="ECO:0000313" key="4">
    <source>
        <dbReference type="EMBL" id="KAK9845474.1"/>
    </source>
</evidence>
<dbReference type="GO" id="GO:0046961">
    <property type="term" value="F:proton-transporting ATPase activity, rotational mechanism"/>
    <property type="evidence" value="ECO:0007669"/>
    <property type="project" value="InterPro"/>
</dbReference>